<evidence type="ECO:0000313" key="3">
    <source>
        <dbReference type="EMBL" id="MEB3963888.1"/>
    </source>
</evidence>
<keyword evidence="3" id="KW-0067">ATP-binding</keyword>
<dbReference type="Proteomes" id="UP001352223">
    <property type="component" value="Unassembled WGS sequence"/>
</dbReference>
<keyword evidence="4" id="KW-1185">Reference proteome</keyword>
<reference evidence="3 4" key="1">
    <citation type="submission" date="2022-10" db="EMBL/GenBank/DDBJ databases">
        <authorList>
            <person name="Xie J."/>
            <person name="Shen N."/>
        </authorList>
    </citation>
    <scope>NUCLEOTIDE SEQUENCE [LARGE SCALE GENOMIC DNA]</scope>
    <source>
        <strain evidence="3 4">DSM 41681</strain>
    </source>
</reference>
<protein>
    <submittedName>
        <fullName evidence="3">ATP-binding protein</fullName>
    </submittedName>
</protein>
<dbReference type="EMBL" id="JAOZYB010000296">
    <property type="protein sequence ID" value="MEB3963888.1"/>
    <property type="molecule type" value="Genomic_DNA"/>
</dbReference>
<dbReference type="InterPro" id="IPR050267">
    <property type="entry name" value="Anti-sigma-factor_SerPK"/>
</dbReference>
<evidence type="ECO:0000259" key="2">
    <source>
        <dbReference type="Pfam" id="PF13581"/>
    </source>
</evidence>
<dbReference type="SUPFAM" id="SSF55874">
    <property type="entry name" value="ATPase domain of HSP90 chaperone/DNA topoisomerase II/histidine kinase"/>
    <property type="match status" value="1"/>
</dbReference>
<dbReference type="Pfam" id="PF13581">
    <property type="entry name" value="HATPase_c_2"/>
    <property type="match status" value="1"/>
</dbReference>
<feature type="domain" description="Histidine kinase/HSP90-like ATPase" evidence="2">
    <location>
        <begin position="39"/>
        <end position="124"/>
    </location>
</feature>
<dbReference type="GO" id="GO:0005524">
    <property type="term" value="F:ATP binding"/>
    <property type="evidence" value="ECO:0007669"/>
    <property type="project" value="UniProtKB-KW"/>
</dbReference>
<keyword evidence="1" id="KW-0418">Kinase</keyword>
<comment type="caution">
    <text evidence="3">The sequence shown here is derived from an EMBL/GenBank/DDBJ whole genome shotgun (WGS) entry which is preliminary data.</text>
</comment>
<dbReference type="Gene3D" id="3.30.565.10">
    <property type="entry name" value="Histidine kinase-like ATPase, C-terminal domain"/>
    <property type="match status" value="1"/>
</dbReference>
<dbReference type="PANTHER" id="PTHR35526:SF3">
    <property type="entry name" value="ANTI-SIGMA-F FACTOR RSBW"/>
    <property type="match status" value="1"/>
</dbReference>
<keyword evidence="3" id="KW-0547">Nucleotide-binding</keyword>
<accession>A0ABU6CGQ3</accession>
<dbReference type="PANTHER" id="PTHR35526">
    <property type="entry name" value="ANTI-SIGMA-F FACTOR RSBW-RELATED"/>
    <property type="match status" value="1"/>
</dbReference>
<proteinExistence type="predicted"/>
<dbReference type="RefSeq" id="WP_324771611.1">
    <property type="nucleotide sequence ID" value="NZ_BAAATS010000005.1"/>
</dbReference>
<evidence type="ECO:0000313" key="4">
    <source>
        <dbReference type="Proteomes" id="UP001352223"/>
    </source>
</evidence>
<evidence type="ECO:0000256" key="1">
    <source>
        <dbReference type="ARBA" id="ARBA00022527"/>
    </source>
</evidence>
<keyword evidence="1" id="KW-0723">Serine/threonine-protein kinase</keyword>
<dbReference type="InterPro" id="IPR036890">
    <property type="entry name" value="HATPase_C_sf"/>
</dbReference>
<keyword evidence="1" id="KW-0808">Transferase</keyword>
<organism evidence="3 4">
    <name type="scientific">Streptomyces kunmingensis</name>
    <dbReference type="NCBI Taxonomy" id="68225"/>
    <lineage>
        <taxon>Bacteria</taxon>
        <taxon>Bacillati</taxon>
        <taxon>Actinomycetota</taxon>
        <taxon>Actinomycetes</taxon>
        <taxon>Kitasatosporales</taxon>
        <taxon>Streptomycetaceae</taxon>
        <taxon>Streptomyces</taxon>
    </lineage>
</organism>
<gene>
    <name evidence="3" type="ORF">OKJ48_27155</name>
</gene>
<name>A0ABU6CGQ3_9ACTN</name>
<sequence>MGAPEASDTERYTCAQVRTDTSEALVPLCADLTEQQARRLREDALLVASELASNALRHGGGIARYSARVRGGALVVEVSDHSPQAPLLRPHDPAVPGGFGWMMVNNLARTVTVEAHERGKTIRAALDTASYR</sequence>
<dbReference type="CDD" id="cd16936">
    <property type="entry name" value="HATPase_RsbW-like"/>
    <property type="match status" value="1"/>
</dbReference>
<dbReference type="InterPro" id="IPR003594">
    <property type="entry name" value="HATPase_dom"/>
</dbReference>